<sequence length="129" mass="15625">MLALIAFARNPNYYNLFRFIKNDYEYDDWLYADDQSDKFSCTFYPDENENLWEIGDYFNSEDYEDEYPCYDLDEDGNKWKYGVQFTKNDEEEDNRRLVDLRKLGKVHSLDEDGNKWKVSVHISHSKIIN</sequence>
<dbReference type="KEGG" id="tva:4745160"/>
<dbReference type="AlphaFoldDB" id="A2G5R5"/>
<dbReference type="RefSeq" id="XP_001300438.1">
    <property type="nucleotide sequence ID" value="XM_001300437.1"/>
</dbReference>
<dbReference type="VEuPathDB" id="TrichDB:TVAGG3_0760690"/>
<accession>A2G5R5</accession>
<proteinExistence type="predicted"/>
<dbReference type="VEuPathDB" id="TrichDB:TVAG_322470"/>
<keyword evidence="2" id="KW-1185">Reference proteome</keyword>
<evidence type="ECO:0000313" key="2">
    <source>
        <dbReference type="Proteomes" id="UP000001542"/>
    </source>
</evidence>
<reference evidence="1" key="2">
    <citation type="journal article" date="2007" name="Science">
        <title>Draft genome sequence of the sexually transmitted pathogen Trichomonas vaginalis.</title>
        <authorList>
            <person name="Carlton J.M."/>
            <person name="Hirt R.P."/>
            <person name="Silva J.C."/>
            <person name="Delcher A.L."/>
            <person name="Schatz M."/>
            <person name="Zhao Q."/>
            <person name="Wortman J.R."/>
            <person name="Bidwell S.L."/>
            <person name="Alsmark U.C.M."/>
            <person name="Besteiro S."/>
            <person name="Sicheritz-Ponten T."/>
            <person name="Noel C.J."/>
            <person name="Dacks J.B."/>
            <person name="Foster P.G."/>
            <person name="Simillion C."/>
            <person name="Van de Peer Y."/>
            <person name="Miranda-Saavedra D."/>
            <person name="Barton G.J."/>
            <person name="Westrop G.D."/>
            <person name="Mueller S."/>
            <person name="Dessi D."/>
            <person name="Fiori P.L."/>
            <person name="Ren Q."/>
            <person name="Paulsen I."/>
            <person name="Zhang H."/>
            <person name="Bastida-Corcuera F.D."/>
            <person name="Simoes-Barbosa A."/>
            <person name="Brown M.T."/>
            <person name="Hayes R.D."/>
            <person name="Mukherjee M."/>
            <person name="Okumura C.Y."/>
            <person name="Schneider R."/>
            <person name="Smith A.J."/>
            <person name="Vanacova S."/>
            <person name="Villalvazo M."/>
            <person name="Haas B.J."/>
            <person name="Pertea M."/>
            <person name="Feldblyum T.V."/>
            <person name="Utterback T.R."/>
            <person name="Shu C.L."/>
            <person name="Osoegawa K."/>
            <person name="de Jong P.J."/>
            <person name="Hrdy I."/>
            <person name="Horvathova L."/>
            <person name="Zubacova Z."/>
            <person name="Dolezal P."/>
            <person name="Malik S.B."/>
            <person name="Logsdon J.M. Jr."/>
            <person name="Henze K."/>
            <person name="Gupta A."/>
            <person name="Wang C.C."/>
            <person name="Dunne R.L."/>
            <person name="Upcroft J.A."/>
            <person name="Upcroft P."/>
            <person name="White O."/>
            <person name="Salzberg S.L."/>
            <person name="Tang P."/>
            <person name="Chiu C.-H."/>
            <person name="Lee Y.-S."/>
            <person name="Embley T.M."/>
            <person name="Coombs G.H."/>
            <person name="Mottram J.C."/>
            <person name="Tachezy J."/>
            <person name="Fraser-Liggett C.M."/>
            <person name="Johnson P.J."/>
        </authorList>
    </citation>
    <scope>NUCLEOTIDE SEQUENCE [LARGE SCALE GENOMIC DNA]</scope>
    <source>
        <strain evidence="1">G3</strain>
    </source>
</reference>
<protein>
    <submittedName>
        <fullName evidence="1">Uncharacterized protein</fullName>
    </submittedName>
</protein>
<evidence type="ECO:0000313" key="1">
    <source>
        <dbReference type="EMBL" id="EAX87508.1"/>
    </source>
</evidence>
<dbReference type="Proteomes" id="UP000001542">
    <property type="component" value="Unassembled WGS sequence"/>
</dbReference>
<gene>
    <name evidence="1" type="ORF">TVAG_322470</name>
</gene>
<reference evidence="1" key="1">
    <citation type="submission" date="2006-10" db="EMBL/GenBank/DDBJ databases">
        <authorList>
            <person name="Amadeo P."/>
            <person name="Zhao Q."/>
            <person name="Wortman J."/>
            <person name="Fraser-Liggett C."/>
            <person name="Carlton J."/>
        </authorList>
    </citation>
    <scope>NUCLEOTIDE SEQUENCE</scope>
    <source>
        <strain evidence="1">G3</strain>
    </source>
</reference>
<name>A2G5R5_TRIV3</name>
<dbReference type="InParanoid" id="A2G5R5"/>
<dbReference type="EMBL" id="DS114440">
    <property type="protein sequence ID" value="EAX87508.1"/>
    <property type="molecule type" value="Genomic_DNA"/>
</dbReference>
<organism evidence="1 2">
    <name type="scientific">Trichomonas vaginalis (strain ATCC PRA-98 / G3)</name>
    <dbReference type="NCBI Taxonomy" id="412133"/>
    <lineage>
        <taxon>Eukaryota</taxon>
        <taxon>Metamonada</taxon>
        <taxon>Parabasalia</taxon>
        <taxon>Trichomonadida</taxon>
        <taxon>Trichomonadidae</taxon>
        <taxon>Trichomonas</taxon>
    </lineage>
</organism>